<dbReference type="NCBIfam" id="TIGR02231">
    <property type="entry name" value="mucoidy inhibitor MuiA family protein"/>
    <property type="match status" value="1"/>
</dbReference>
<dbReference type="Pfam" id="PF13598">
    <property type="entry name" value="DUF4139"/>
    <property type="match status" value="1"/>
</dbReference>
<evidence type="ECO:0000313" key="4">
    <source>
        <dbReference type="Proteomes" id="UP000054408"/>
    </source>
</evidence>
<dbReference type="GeneID" id="25559946"/>
<keyword evidence="4" id="KW-1185">Reference proteome</keyword>
<evidence type="ECO:0000313" key="3">
    <source>
        <dbReference type="EMBL" id="KNC46008.1"/>
    </source>
</evidence>
<dbReference type="InterPro" id="IPR025554">
    <property type="entry name" value="DUF4140"/>
</dbReference>
<dbReference type="AlphaFoldDB" id="A0A0L0D3X6"/>
<dbReference type="RefSeq" id="XP_013762988.1">
    <property type="nucleotide sequence ID" value="XM_013907534.1"/>
</dbReference>
<dbReference type="InterPro" id="IPR037291">
    <property type="entry name" value="DUF4139"/>
</dbReference>
<dbReference type="EMBL" id="GL349433">
    <property type="protein sequence ID" value="KNC46008.1"/>
    <property type="molecule type" value="Genomic_DNA"/>
</dbReference>
<organism evidence="3 4">
    <name type="scientific">Thecamonas trahens ATCC 50062</name>
    <dbReference type="NCBI Taxonomy" id="461836"/>
    <lineage>
        <taxon>Eukaryota</taxon>
        <taxon>Apusozoa</taxon>
        <taxon>Apusomonadida</taxon>
        <taxon>Apusomonadidae</taxon>
        <taxon>Thecamonas</taxon>
    </lineage>
</organism>
<dbReference type="STRING" id="461836.A0A0L0D3X6"/>
<dbReference type="Pfam" id="PF13600">
    <property type="entry name" value="DUF4140"/>
    <property type="match status" value="1"/>
</dbReference>
<feature type="domain" description="DUF4139" evidence="1">
    <location>
        <begin position="204"/>
        <end position="486"/>
    </location>
</feature>
<protein>
    <recommendedName>
        <fullName evidence="5">DUF4139 domain-containing protein</fullName>
    </recommendedName>
</protein>
<evidence type="ECO:0000259" key="1">
    <source>
        <dbReference type="Pfam" id="PF13598"/>
    </source>
</evidence>
<accession>A0A0L0D3X6</accession>
<reference evidence="3 4" key="1">
    <citation type="submission" date="2010-05" db="EMBL/GenBank/DDBJ databases">
        <title>The Genome Sequence of Thecamonas trahens ATCC 50062.</title>
        <authorList>
            <consortium name="The Broad Institute Genome Sequencing Platform"/>
            <person name="Russ C."/>
            <person name="Cuomo C."/>
            <person name="Shea T."/>
            <person name="Young S.K."/>
            <person name="Zeng Q."/>
            <person name="Koehrsen M."/>
            <person name="Haas B."/>
            <person name="Borodovsky M."/>
            <person name="Guigo R."/>
            <person name="Alvarado L."/>
            <person name="Berlin A."/>
            <person name="Bochicchio J."/>
            <person name="Borenstein D."/>
            <person name="Chapman S."/>
            <person name="Chen Z."/>
            <person name="Freedman E."/>
            <person name="Gellesch M."/>
            <person name="Goldberg J."/>
            <person name="Griggs A."/>
            <person name="Gujja S."/>
            <person name="Heilman E."/>
            <person name="Heiman D."/>
            <person name="Hepburn T."/>
            <person name="Howarth C."/>
            <person name="Jen D."/>
            <person name="Larson L."/>
            <person name="Mehta T."/>
            <person name="Park D."/>
            <person name="Pearson M."/>
            <person name="Roberts A."/>
            <person name="Saif S."/>
            <person name="Shenoy N."/>
            <person name="Sisk P."/>
            <person name="Stolte C."/>
            <person name="Sykes S."/>
            <person name="Thomson T."/>
            <person name="Walk T."/>
            <person name="White J."/>
            <person name="Yandava C."/>
            <person name="Burger G."/>
            <person name="Gray M.W."/>
            <person name="Holland P.W.H."/>
            <person name="King N."/>
            <person name="Lang F.B.F."/>
            <person name="Roger A.J."/>
            <person name="Ruiz-Trillo I."/>
            <person name="Lander E."/>
            <person name="Nusbaum C."/>
        </authorList>
    </citation>
    <scope>NUCLEOTIDE SEQUENCE [LARGE SCALE GENOMIC DNA]</scope>
    <source>
        <strain evidence="3 4">ATCC 50062</strain>
    </source>
</reference>
<evidence type="ECO:0008006" key="5">
    <source>
        <dbReference type="Google" id="ProtNLM"/>
    </source>
</evidence>
<sequence>MAVVDDGLIHEWAAESAAAEARESGVGVVVESSTVSKVTVFSDHAEVVRSVRASVPSEGRHVVVVNGLPAKLDPNSVRAAVHGGARVRGVKVTTSMNDIATSGAAAGGGSSEDRYAAKARCEVKRRMLAAFAQSMARPDSTSGRVRSPEEMVAFLGWQKTELARLETSEAGRDGGLTCKNSSQASTAVAVDIDAPVGGSLVLAIAYVVVGCAGWAPSYVVHVDRLGGAMEVAMRARVWQATGEAWQLAQMVVSTGAAGNGRVPPSGVAVTATVAAEGERQGSAVDGNCFTATYDVLEAAEIAPDGAQHEIGLIEFELETEVRHVCRPRQAPTALMLARALNTSRVALAPGVASVFVDGGYVGTCSLGWVPPGQALVVPLGSDNEVRVDRQRLAANAHTSGWFKSARRETYAFRVDVASSSALPVALEVCDTLPQPEHPRVRVVAQELPPGTGPAFVLGPDAQLTWSGTLAPGESVSIVYSYAVEHPSGLVVQVKN</sequence>
<proteinExistence type="predicted"/>
<gene>
    <name evidence="3" type="ORF">AMSG_00126</name>
</gene>
<dbReference type="Proteomes" id="UP000054408">
    <property type="component" value="Unassembled WGS sequence"/>
</dbReference>
<dbReference type="InterPro" id="IPR011935">
    <property type="entry name" value="CHP02231"/>
</dbReference>
<dbReference type="PANTHER" id="PTHR31005">
    <property type="entry name" value="DUF4139 DOMAIN-CONTAINING PROTEIN"/>
    <property type="match status" value="1"/>
</dbReference>
<name>A0A0L0D3X6_THETB</name>
<dbReference type="PANTHER" id="PTHR31005:SF8">
    <property type="entry name" value="DUF4139 DOMAIN-CONTAINING PROTEIN"/>
    <property type="match status" value="1"/>
</dbReference>
<feature type="domain" description="DUF4140" evidence="2">
    <location>
        <begin position="38"/>
        <end position="103"/>
    </location>
</feature>
<evidence type="ECO:0000259" key="2">
    <source>
        <dbReference type="Pfam" id="PF13600"/>
    </source>
</evidence>
<dbReference type="eggNOG" id="ENOG502QWQ0">
    <property type="taxonomic scope" value="Eukaryota"/>
</dbReference>
<dbReference type="OMA" id="YVVEHPK"/>